<evidence type="ECO:0000313" key="3">
    <source>
        <dbReference type="Proteomes" id="UP000324383"/>
    </source>
</evidence>
<dbReference type="Gene3D" id="2.40.160.20">
    <property type="match status" value="1"/>
</dbReference>
<name>A0A5D3E8F4_9BACE</name>
<organism evidence="2 3">
    <name type="scientific">Bacteroides pyogenes</name>
    <dbReference type="NCBI Taxonomy" id="310300"/>
    <lineage>
        <taxon>Bacteria</taxon>
        <taxon>Pseudomonadati</taxon>
        <taxon>Bacteroidota</taxon>
        <taxon>Bacteroidia</taxon>
        <taxon>Bacteroidales</taxon>
        <taxon>Bacteroidaceae</taxon>
        <taxon>Bacteroides</taxon>
    </lineage>
</organism>
<feature type="chain" id="PRO_5022990262" evidence="1">
    <location>
        <begin position="27"/>
        <end position="183"/>
    </location>
</feature>
<dbReference type="SUPFAM" id="SSF56925">
    <property type="entry name" value="OMPA-like"/>
    <property type="match status" value="1"/>
</dbReference>
<reference evidence="2 3" key="1">
    <citation type="submission" date="2019-07" db="EMBL/GenBank/DDBJ databases">
        <title>Draft Genome Sequences of Bacteroides pyogenes Strains Isolated from the Uterus Holstein Dairy Cows with Metritis.</title>
        <authorList>
            <person name="Cunha F."/>
            <person name="Galvao K.N."/>
            <person name="Jeon S.J."/>
            <person name="Jeong K.C."/>
        </authorList>
    </citation>
    <scope>NUCLEOTIDE SEQUENCE [LARGE SCALE GENOMIC DNA]</scope>
    <source>
        <strain evidence="2 3">KG-31</strain>
    </source>
</reference>
<sequence>MKLDIKNKILVVLLFFLTCGSLNAFAQRKAAVGGQFSAWHNGKENSTTVFITPDIGYTLSSRWYLGTGIGYAFCDSKDTKVHTVTLNPYARYFYYTSGRVRLYVDSTVGFGISKNKGEDAAFAWQAGLKPGVILGLTDRFSLAAGFGFLGYRKSDNGTSALGDEGWGLDFSGNSLIFGFFYSF</sequence>
<dbReference type="AlphaFoldDB" id="A0A5D3E8F4"/>
<proteinExistence type="predicted"/>
<keyword evidence="1" id="KW-0732">Signal</keyword>
<dbReference type="EMBL" id="VKLW01000048">
    <property type="protein sequence ID" value="TYK31926.1"/>
    <property type="molecule type" value="Genomic_DNA"/>
</dbReference>
<evidence type="ECO:0000313" key="2">
    <source>
        <dbReference type="EMBL" id="TYK31926.1"/>
    </source>
</evidence>
<protein>
    <submittedName>
        <fullName evidence="2">Porin family protein</fullName>
    </submittedName>
</protein>
<dbReference type="InterPro" id="IPR011250">
    <property type="entry name" value="OMP/PagP_B-barrel"/>
</dbReference>
<dbReference type="Proteomes" id="UP000324383">
    <property type="component" value="Unassembled WGS sequence"/>
</dbReference>
<feature type="signal peptide" evidence="1">
    <location>
        <begin position="1"/>
        <end position="26"/>
    </location>
</feature>
<dbReference type="RefSeq" id="WP_148730937.1">
    <property type="nucleotide sequence ID" value="NZ_VKLW01000048.1"/>
</dbReference>
<keyword evidence="3" id="KW-1185">Reference proteome</keyword>
<accession>A0A5D3E8F4</accession>
<evidence type="ECO:0000256" key="1">
    <source>
        <dbReference type="SAM" id="SignalP"/>
    </source>
</evidence>
<gene>
    <name evidence="2" type="ORF">FNJ60_14340</name>
</gene>
<comment type="caution">
    <text evidence="2">The sequence shown here is derived from an EMBL/GenBank/DDBJ whole genome shotgun (WGS) entry which is preliminary data.</text>
</comment>